<feature type="compositionally biased region" description="Polar residues" evidence="1">
    <location>
        <begin position="807"/>
        <end position="837"/>
    </location>
</feature>
<feature type="region of interest" description="Disordered" evidence="1">
    <location>
        <begin position="129"/>
        <end position="152"/>
    </location>
</feature>
<feature type="compositionally biased region" description="Basic and acidic residues" evidence="1">
    <location>
        <begin position="797"/>
        <end position="806"/>
    </location>
</feature>
<feature type="compositionally biased region" description="Low complexity" evidence="1">
    <location>
        <begin position="326"/>
        <end position="340"/>
    </location>
</feature>
<feature type="compositionally biased region" description="Basic and acidic residues" evidence="1">
    <location>
        <begin position="14"/>
        <end position="26"/>
    </location>
</feature>
<feature type="compositionally biased region" description="Polar residues" evidence="1">
    <location>
        <begin position="314"/>
        <end position="325"/>
    </location>
</feature>
<feature type="region of interest" description="Disordered" evidence="1">
    <location>
        <begin position="1"/>
        <end position="54"/>
    </location>
</feature>
<evidence type="ECO:0000259" key="2">
    <source>
        <dbReference type="Pfam" id="PF14111"/>
    </source>
</evidence>
<gene>
    <name evidence="3" type="ORF">KY290_037990</name>
</gene>
<evidence type="ECO:0000313" key="4">
    <source>
        <dbReference type="Proteomes" id="UP000826656"/>
    </source>
</evidence>
<sequence>MARTPPVSLFRPPDQSHLRRSEETNKTHQAASSNSSYNSTKSRNTEAMNSAISERELEGIQKIISPDQDKQIQRKLSGEANFGEIGANSPELRLQIRPTSHHFHGELTTGVCSPGEEVRPILSSSKMAGQITGDMKSGKQTVEEDDDATGDDCSLDEEVHLTNISTKLVQTYNQNKIPMNPLKSTTDSRTEPDEHSCRLEEQQHEVFSQDQAGPNGQKQGHNTLGNQQMEMEGPQATTRVPQRQHDHLAMTSSTNLEVIDVENSSHFSFGVKPVDRIPSNEGHLEPGMNPKLNKVLSHGSLQEQQQANIAPLSNKPNVESTQAGKSSNSNSSTNIINLSSSDDHVTESANGQKSIMRDEQATGKRNNVSQQQGYQNKMGEKNVVQPTEHGRNTDPNSYHRDFPKLSSNFDRHISSNQQNQQIQHPNQSTEPNTSNENQKTKQIPSVEPAPYTVVQTLAARLRQIHATQTIPIELVPPKHTTKQGQPAVIYDMDDFMNKLAVDCKYTLIGKFSTTMPKIELIRKSFILQTQLNGGVNIAHYNARHVFIDLENELDYNTVWTQQRMTIEGKLMRIQAWTPNFKPEEETPIVPIWVLLPGLPWHCFKKEFITPLLESVGKVLYLDTASINRTRASMAKVKVQVDLTKTRPRHVWIGLDEEDLTIGRWQPIEYENIPPYCAYCRHQGNENRQVRPRKQEEQQHRNTKEGNTPEQQREEEWQVTRRKSNKPMEEKTQKAVWRPTSPKNKMPRDQPQPVAQQKGIHNTSNHNFFSNLSMQEKQSQDIQGHSSNEGKATQDSQSKSKTDHNQKEQILQTETQANNKSTGIDSMLPNPTNPNILISNGVVEAEGGMEGGCQESHTNLQEKGSKGGNLLHVMHEGIHLDHSPDLRPPATTTVQLHKQTQQQVQQQVQSGPGKLMSTENNKETQQVRAGTTDKQNIGAMAKDMGAKASTSNQGNAPKSKNKPSKKKREAEKKKRQSIQQDNVQQGEQQKEGEVCKKFIMVEEHLGMDITPLQTQYMSSPIKVPPDDRYAKCHLNTGPIIDEYAVNNSEDEPDVDNQSLKDPDEDDETSELLIRAFSPHPDKDFAEEIQQATNSQGLSPRGFHHERFKFHVQDINTVTAGRPNTRLFTSPASQ</sequence>
<feature type="compositionally biased region" description="Basic and acidic residues" evidence="1">
    <location>
        <begin position="388"/>
        <end position="413"/>
    </location>
</feature>
<name>A0ABQ7TXF7_SOLTU</name>
<dbReference type="Proteomes" id="UP000826656">
    <property type="component" value="Unassembled WGS sequence"/>
</dbReference>
<feature type="compositionally biased region" description="Polar residues" evidence="1">
    <location>
        <begin position="429"/>
        <end position="443"/>
    </location>
</feature>
<feature type="compositionally biased region" description="Basic and acidic residues" evidence="1">
    <location>
        <begin position="687"/>
        <end position="703"/>
    </location>
</feature>
<keyword evidence="4" id="KW-1185">Reference proteome</keyword>
<dbReference type="EMBL" id="JAIVGD010000028">
    <property type="protein sequence ID" value="KAH0739285.1"/>
    <property type="molecule type" value="Genomic_DNA"/>
</dbReference>
<reference evidence="3 4" key="1">
    <citation type="journal article" date="2021" name="bioRxiv">
        <title>Chromosome-scale and haplotype-resolved genome assembly of a tetraploid potato cultivar.</title>
        <authorList>
            <person name="Sun H."/>
            <person name="Jiao W.-B."/>
            <person name="Krause K."/>
            <person name="Campoy J.A."/>
            <person name="Goel M."/>
            <person name="Folz-Donahue K."/>
            <person name="Kukat C."/>
            <person name="Huettel B."/>
            <person name="Schneeberger K."/>
        </authorList>
    </citation>
    <scope>NUCLEOTIDE SEQUENCE [LARGE SCALE GENOMIC DNA]</scope>
    <source>
        <strain evidence="3">SolTubOtavaFocal</strain>
        <tissue evidence="3">Leaves</tissue>
    </source>
</reference>
<feature type="compositionally biased region" description="Polar residues" evidence="1">
    <location>
        <begin position="752"/>
        <end position="796"/>
    </location>
</feature>
<dbReference type="PANTHER" id="PTHR31286">
    <property type="entry name" value="GLYCINE-RICH CELL WALL STRUCTURAL PROTEIN 1.8-LIKE"/>
    <property type="match status" value="1"/>
</dbReference>
<evidence type="ECO:0000313" key="3">
    <source>
        <dbReference type="EMBL" id="KAH0739285.1"/>
    </source>
</evidence>
<dbReference type="PANTHER" id="PTHR31286:SF177">
    <property type="entry name" value="ENDONUCLEASE_EXONUCLEASE_PHOSPHATASE"/>
    <property type="match status" value="1"/>
</dbReference>
<feature type="region of interest" description="Disordered" evidence="1">
    <location>
        <begin position="902"/>
        <end position="990"/>
    </location>
</feature>
<dbReference type="InterPro" id="IPR040256">
    <property type="entry name" value="At4g02000-like"/>
</dbReference>
<dbReference type="Pfam" id="PF14111">
    <property type="entry name" value="DUF4283"/>
    <property type="match status" value="1"/>
</dbReference>
<feature type="compositionally biased region" description="Acidic residues" evidence="1">
    <location>
        <begin position="143"/>
        <end position="152"/>
    </location>
</feature>
<feature type="region of interest" description="Disordered" evidence="1">
    <location>
        <begin position="687"/>
        <end position="837"/>
    </location>
</feature>
<feature type="compositionally biased region" description="Low complexity" evidence="1">
    <location>
        <begin position="414"/>
        <end position="428"/>
    </location>
</feature>
<feature type="region of interest" description="Disordered" evidence="1">
    <location>
        <begin position="272"/>
        <end position="447"/>
    </location>
</feature>
<feature type="region of interest" description="Disordered" evidence="1">
    <location>
        <begin position="177"/>
        <end position="197"/>
    </location>
</feature>
<evidence type="ECO:0000256" key="1">
    <source>
        <dbReference type="SAM" id="MobiDB-lite"/>
    </source>
</evidence>
<proteinExistence type="predicted"/>
<feature type="compositionally biased region" description="Low complexity" evidence="1">
    <location>
        <begin position="32"/>
        <end position="42"/>
    </location>
</feature>
<feature type="region of interest" description="Disordered" evidence="1">
    <location>
        <begin position="1044"/>
        <end position="1067"/>
    </location>
</feature>
<feature type="compositionally biased region" description="Polar residues" evidence="1">
    <location>
        <begin position="299"/>
        <end position="308"/>
    </location>
</feature>
<comment type="caution">
    <text evidence="3">The sequence shown here is derived from an EMBL/GenBank/DDBJ whole genome shotgun (WGS) entry which is preliminary data.</text>
</comment>
<feature type="compositionally biased region" description="Polar residues" evidence="1">
    <location>
        <begin position="916"/>
        <end position="934"/>
    </location>
</feature>
<protein>
    <recommendedName>
        <fullName evidence="2">DUF4283 domain-containing protein</fullName>
    </recommendedName>
</protein>
<feature type="domain" description="DUF4283" evidence="2">
    <location>
        <begin position="501"/>
        <end position="584"/>
    </location>
</feature>
<dbReference type="InterPro" id="IPR025558">
    <property type="entry name" value="DUF4283"/>
</dbReference>
<organism evidence="3 4">
    <name type="scientific">Solanum tuberosum</name>
    <name type="common">Potato</name>
    <dbReference type="NCBI Taxonomy" id="4113"/>
    <lineage>
        <taxon>Eukaryota</taxon>
        <taxon>Viridiplantae</taxon>
        <taxon>Streptophyta</taxon>
        <taxon>Embryophyta</taxon>
        <taxon>Tracheophyta</taxon>
        <taxon>Spermatophyta</taxon>
        <taxon>Magnoliopsida</taxon>
        <taxon>eudicotyledons</taxon>
        <taxon>Gunneridae</taxon>
        <taxon>Pentapetalae</taxon>
        <taxon>asterids</taxon>
        <taxon>lamiids</taxon>
        <taxon>Solanales</taxon>
        <taxon>Solanaceae</taxon>
        <taxon>Solanoideae</taxon>
        <taxon>Solaneae</taxon>
        <taxon>Solanum</taxon>
    </lineage>
</organism>
<feature type="compositionally biased region" description="Polar residues" evidence="1">
    <location>
        <begin position="363"/>
        <end position="375"/>
    </location>
</feature>
<feature type="compositionally biased region" description="Basic and acidic residues" evidence="1">
    <location>
        <begin position="186"/>
        <end position="197"/>
    </location>
</feature>
<accession>A0ABQ7TXF7</accession>